<dbReference type="PANTHER" id="PTHR43166:SF4">
    <property type="entry name" value="PHOSPHONATES IMPORT ATP-BINDING PROTEIN PHNC"/>
    <property type="match status" value="1"/>
</dbReference>
<dbReference type="SMART" id="SM00382">
    <property type="entry name" value="AAA"/>
    <property type="match status" value="1"/>
</dbReference>
<dbReference type="InterPro" id="IPR003593">
    <property type="entry name" value="AAA+_ATPase"/>
</dbReference>
<dbReference type="InterPro" id="IPR050086">
    <property type="entry name" value="MetN_ABC_transporter-like"/>
</dbReference>
<dbReference type="InterPro" id="IPR027417">
    <property type="entry name" value="P-loop_NTPase"/>
</dbReference>
<keyword evidence="7" id="KW-1185">Reference proteome</keyword>
<evidence type="ECO:0000313" key="7">
    <source>
        <dbReference type="Proteomes" id="UP000004816"/>
    </source>
</evidence>
<dbReference type="InterPro" id="IPR003439">
    <property type="entry name" value="ABC_transporter-like_ATP-bd"/>
</dbReference>
<dbReference type="AlphaFoldDB" id="E5XPG8"/>
<dbReference type="PROSITE" id="PS00211">
    <property type="entry name" value="ABC_TRANSPORTER_1"/>
    <property type="match status" value="1"/>
</dbReference>
<dbReference type="InterPro" id="IPR017871">
    <property type="entry name" value="ABC_transporter-like_CS"/>
</dbReference>
<dbReference type="GO" id="GO:0015424">
    <property type="term" value="F:ABC-type amino acid transporter activity"/>
    <property type="evidence" value="ECO:0007669"/>
    <property type="project" value="InterPro"/>
</dbReference>
<dbReference type="GO" id="GO:0005524">
    <property type="term" value="F:ATP binding"/>
    <property type="evidence" value="ECO:0007669"/>
    <property type="project" value="UniProtKB-KW"/>
</dbReference>
<keyword evidence="2" id="KW-0813">Transport</keyword>
<dbReference type="SUPFAM" id="SSF52540">
    <property type="entry name" value="P-loop containing nucleoside triphosphate hydrolases"/>
    <property type="match status" value="1"/>
</dbReference>
<keyword evidence="4" id="KW-0067">ATP-binding</keyword>
<proteinExistence type="inferred from homology"/>
<dbReference type="EMBL" id="ACZI02000003">
    <property type="protein sequence ID" value="EFV13751.1"/>
    <property type="molecule type" value="Genomic_DNA"/>
</dbReference>
<dbReference type="PIRSF" id="PIRSF039085">
    <property type="entry name" value="ABC_ATPase_HisP"/>
    <property type="match status" value="1"/>
</dbReference>
<dbReference type="Pfam" id="PF00005">
    <property type="entry name" value="ABC_tran"/>
    <property type="match status" value="1"/>
</dbReference>
<dbReference type="GO" id="GO:0016887">
    <property type="term" value="F:ATP hydrolysis activity"/>
    <property type="evidence" value="ECO:0007669"/>
    <property type="project" value="InterPro"/>
</dbReference>
<keyword evidence="3" id="KW-0547">Nucleotide-binding</keyword>
<dbReference type="STRING" id="679197.HMPREF9336_01390"/>
<dbReference type="Gene3D" id="3.40.50.300">
    <property type="entry name" value="P-loop containing nucleotide triphosphate hydrolases"/>
    <property type="match status" value="1"/>
</dbReference>
<evidence type="ECO:0000256" key="1">
    <source>
        <dbReference type="ARBA" id="ARBA00005417"/>
    </source>
</evidence>
<evidence type="ECO:0000256" key="2">
    <source>
        <dbReference type="ARBA" id="ARBA00022448"/>
    </source>
</evidence>
<accession>E5XPG8</accession>
<feature type="domain" description="ABC transporter" evidence="5">
    <location>
        <begin position="5"/>
        <end position="239"/>
    </location>
</feature>
<name>E5XPG8_SEGRC</name>
<dbReference type="OrthoDB" id="4398079at2"/>
<evidence type="ECO:0000256" key="3">
    <source>
        <dbReference type="ARBA" id="ARBA00022741"/>
    </source>
</evidence>
<dbReference type="PANTHER" id="PTHR43166">
    <property type="entry name" value="AMINO ACID IMPORT ATP-BINDING PROTEIN"/>
    <property type="match status" value="1"/>
</dbReference>
<sequence>MTPVLSAREVRKAYRGQTVLDGLDVDLAPGQCVALIGGSGSGKSTLLRCLSLLETVDDGVILFEGEDICDPRVAADAVRARMGVVFQSYNLFPHLTVLDNLTLAPIRVHGKRKSEAREQALAMLDRVGLADKARAKPGELSGGQQQRVAIARALVTSPRLLLLDEVTAALDPELTGEVLDLLRQVRADGATMLLATHELGFAREVADEICFLYEGKVAERGSPADMLDRPQSERLAAFLARSRRL</sequence>
<reference evidence="6 7" key="1">
    <citation type="journal article" date="2011" name="Stand. Genomic Sci.">
        <title>High quality draft genome sequence of Segniliparus rugosus CDC 945(T)= (ATCC BAA-974(T)).</title>
        <authorList>
            <person name="Earl A.M."/>
            <person name="Desjardins C.A."/>
            <person name="Fitzgerald M.G."/>
            <person name="Arachchi H.M."/>
            <person name="Zeng Q."/>
            <person name="Mehta T."/>
            <person name="Griggs A."/>
            <person name="Birren B.W."/>
            <person name="Toney N.C."/>
            <person name="Carr J."/>
            <person name="Posey J."/>
            <person name="Butler W.R."/>
        </authorList>
    </citation>
    <scope>NUCLEOTIDE SEQUENCE [LARGE SCALE GENOMIC DNA]</scope>
    <source>
        <strain evidence="7">ATCC BAA-974 / DSM 45345 / CCUG 50838 / CIP 108380 / JCM 13579 / CDC 945</strain>
    </source>
</reference>
<gene>
    <name evidence="6" type="ORF">HMPREF9336_01390</name>
</gene>
<dbReference type="RefSeq" id="WP_007468981.1">
    <property type="nucleotide sequence ID" value="NZ_KI391954.1"/>
</dbReference>
<evidence type="ECO:0000259" key="5">
    <source>
        <dbReference type="PROSITE" id="PS50893"/>
    </source>
</evidence>
<comment type="similarity">
    <text evidence="1">Belongs to the ABC transporter superfamily.</text>
</comment>
<dbReference type="PROSITE" id="PS50893">
    <property type="entry name" value="ABC_TRANSPORTER_2"/>
    <property type="match status" value="1"/>
</dbReference>
<protein>
    <recommendedName>
        <fullName evidence="5">ABC transporter domain-containing protein</fullName>
    </recommendedName>
</protein>
<organism evidence="6 7">
    <name type="scientific">Segniliparus rugosus (strain ATCC BAA-974 / DSM 45345 / CCUG 50838 / CIP 108380 / JCM 13579 / CDC 945)</name>
    <dbReference type="NCBI Taxonomy" id="679197"/>
    <lineage>
        <taxon>Bacteria</taxon>
        <taxon>Bacillati</taxon>
        <taxon>Actinomycetota</taxon>
        <taxon>Actinomycetes</taxon>
        <taxon>Mycobacteriales</taxon>
        <taxon>Segniliparaceae</taxon>
        <taxon>Segniliparus</taxon>
    </lineage>
</organism>
<dbReference type="InterPro" id="IPR030679">
    <property type="entry name" value="ABC_ATPase_HisP-typ"/>
</dbReference>
<dbReference type="eggNOG" id="COG1126">
    <property type="taxonomic scope" value="Bacteria"/>
</dbReference>
<dbReference type="HOGENOM" id="CLU_000604_1_22_11"/>
<comment type="caution">
    <text evidence="6">The sequence shown here is derived from an EMBL/GenBank/DDBJ whole genome shotgun (WGS) entry which is preliminary data.</text>
</comment>
<evidence type="ECO:0000256" key="4">
    <source>
        <dbReference type="ARBA" id="ARBA00022840"/>
    </source>
</evidence>
<dbReference type="Proteomes" id="UP000004816">
    <property type="component" value="Unassembled WGS sequence"/>
</dbReference>
<evidence type="ECO:0000313" key="6">
    <source>
        <dbReference type="EMBL" id="EFV13751.1"/>
    </source>
</evidence>